<comment type="caution">
    <text evidence="1">The sequence shown here is derived from an EMBL/GenBank/DDBJ whole genome shotgun (WGS) entry which is preliminary data.</text>
</comment>
<dbReference type="Proteomes" id="UP000765509">
    <property type="component" value="Unassembled WGS sequence"/>
</dbReference>
<reference evidence="1" key="1">
    <citation type="submission" date="2021-03" db="EMBL/GenBank/DDBJ databases">
        <title>Draft genome sequence of rust myrtle Austropuccinia psidii MF-1, a brazilian biotype.</title>
        <authorList>
            <person name="Quecine M.C."/>
            <person name="Pachon D.M.R."/>
            <person name="Bonatelli M.L."/>
            <person name="Correr F.H."/>
            <person name="Franceschini L.M."/>
            <person name="Leite T.F."/>
            <person name="Margarido G.R.A."/>
            <person name="Almeida C.A."/>
            <person name="Ferrarezi J.A."/>
            <person name="Labate C.A."/>
        </authorList>
    </citation>
    <scope>NUCLEOTIDE SEQUENCE</scope>
    <source>
        <strain evidence="1">MF-1</strain>
    </source>
</reference>
<evidence type="ECO:0000313" key="1">
    <source>
        <dbReference type="EMBL" id="MBW0556849.1"/>
    </source>
</evidence>
<name>A0A9Q3PCT0_9BASI</name>
<evidence type="ECO:0000313" key="2">
    <source>
        <dbReference type="Proteomes" id="UP000765509"/>
    </source>
</evidence>
<sequence>MSLILTNSDLGDIPTSLLTPDFPHFPAVTKHKVSGAINKLPKKKAEVVENTPNELLKIERDTITPHLTIISNTCLKTHHFPPPTMEGGTHKNHQEGWERRLHGSQCISAHSTTKHSG</sequence>
<accession>A0A9Q3PCT0</accession>
<dbReference type="EMBL" id="AVOT02064448">
    <property type="protein sequence ID" value="MBW0556849.1"/>
    <property type="molecule type" value="Genomic_DNA"/>
</dbReference>
<dbReference type="AlphaFoldDB" id="A0A9Q3PCT0"/>
<dbReference type="OrthoDB" id="412006at2759"/>
<keyword evidence="2" id="KW-1185">Reference proteome</keyword>
<protein>
    <submittedName>
        <fullName evidence="1">Uncharacterized protein</fullName>
    </submittedName>
</protein>
<organism evidence="1 2">
    <name type="scientific">Austropuccinia psidii MF-1</name>
    <dbReference type="NCBI Taxonomy" id="1389203"/>
    <lineage>
        <taxon>Eukaryota</taxon>
        <taxon>Fungi</taxon>
        <taxon>Dikarya</taxon>
        <taxon>Basidiomycota</taxon>
        <taxon>Pucciniomycotina</taxon>
        <taxon>Pucciniomycetes</taxon>
        <taxon>Pucciniales</taxon>
        <taxon>Sphaerophragmiaceae</taxon>
        <taxon>Austropuccinia</taxon>
    </lineage>
</organism>
<gene>
    <name evidence="1" type="ORF">O181_096564</name>
</gene>
<proteinExistence type="predicted"/>